<dbReference type="InterPro" id="IPR010824">
    <property type="entry name" value="DUF1425"/>
</dbReference>
<gene>
    <name evidence="2" type="ORF">SAMN05216429_10899</name>
</gene>
<evidence type="ECO:0000313" key="2">
    <source>
        <dbReference type="EMBL" id="SFJ97053.1"/>
    </source>
</evidence>
<dbReference type="RefSeq" id="WP_091705131.1">
    <property type="nucleotide sequence ID" value="NZ_BMYN01000009.1"/>
</dbReference>
<dbReference type="CDD" id="cd09030">
    <property type="entry name" value="DUF1425"/>
    <property type="match status" value="1"/>
</dbReference>
<dbReference type="InterPro" id="IPR038483">
    <property type="entry name" value="YcfL-like_sf"/>
</dbReference>
<evidence type="ECO:0000256" key="1">
    <source>
        <dbReference type="SAM" id="SignalP"/>
    </source>
</evidence>
<feature type="chain" id="PRO_5011555489" description="DUF1425 domain-containing protein" evidence="1">
    <location>
        <begin position="26"/>
        <end position="131"/>
    </location>
</feature>
<proteinExistence type="predicted"/>
<name>A0A1I3VQ35_9GAMM</name>
<dbReference type="EMBL" id="FOSC01000008">
    <property type="protein sequence ID" value="SFJ97053.1"/>
    <property type="molecule type" value="Genomic_DNA"/>
</dbReference>
<accession>A0A1I3VQ35</accession>
<evidence type="ECO:0008006" key="4">
    <source>
        <dbReference type="Google" id="ProtNLM"/>
    </source>
</evidence>
<reference evidence="2 3" key="1">
    <citation type="submission" date="2016-10" db="EMBL/GenBank/DDBJ databases">
        <authorList>
            <person name="de Groot N.N."/>
        </authorList>
    </citation>
    <scope>NUCLEOTIDE SEQUENCE [LARGE SCALE GENOMIC DNA]</scope>
    <source>
        <strain evidence="2 3">IBRC-M 10445</strain>
    </source>
</reference>
<feature type="signal peptide" evidence="1">
    <location>
        <begin position="1"/>
        <end position="25"/>
    </location>
</feature>
<sequence length="131" mass="14623">MKLFSKTIGCALLLLLAGCASQPHTTGVIERDSLQVDPDVLYSMTVTELFEQRIRQPDGTSILQVQFAVDAHSDAELAWKVSWFDANGMMVKGVADGYRRASVLLGQTRYFKATAPHPRVTTYQLHIREPQ</sequence>
<dbReference type="PROSITE" id="PS51257">
    <property type="entry name" value="PROKAR_LIPOPROTEIN"/>
    <property type="match status" value="1"/>
</dbReference>
<dbReference type="Proteomes" id="UP000199445">
    <property type="component" value="Unassembled WGS sequence"/>
</dbReference>
<dbReference type="Pfam" id="PF07233">
    <property type="entry name" value="DUF1425"/>
    <property type="match status" value="1"/>
</dbReference>
<dbReference type="Gene3D" id="2.60.40.3230">
    <property type="match status" value="1"/>
</dbReference>
<evidence type="ECO:0000313" key="3">
    <source>
        <dbReference type="Proteomes" id="UP000199445"/>
    </source>
</evidence>
<keyword evidence="3" id="KW-1185">Reference proteome</keyword>
<dbReference type="AlphaFoldDB" id="A0A1I3VQ35"/>
<protein>
    <recommendedName>
        <fullName evidence="4">DUF1425 domain-containing protein</fullName>
    </recommendedName>
</protein>
<organism evidence="2 3">
    <name type="scientific">Marinobacter persicus</name>
    <dbReference type="NCBI Taxonomy" id="930118"/>
    <lineage>
        <taxon>Bacteria</taxon>
        <taxon>Pseudomonadati</taxon>
        <taxon>Pseudomonadota</taxon>
        <taxon>Gammaproteobacteria</taxon>
        <taxon>Pseudomonadales</taxon>
        <taxon>Marinobacteraceae</taxon>
        <taxon>Marinobacter</taxon>
    </lineage>
</organism>
<keyword evidence="1" id="KW-0732">Signal</keyword>